<keyword evidence="9 11" id="KW-0472">Membrane</keyword>
<keyword evidence="4" id="KW-0328">Glycosyltransferase</keyword>
<evidence type="ECO:0000313" key="12">
    <source>
        <dbReference type="EMBL" id="RMI47897.1"/>
    </source>
</evidence>
<evidence type="ECO:0008006" key="14">
    <source>
        <dbReference type="Google" id="ProtNLM"/>
    </source>
</evidence>
<dbReference type="EMBL" id="RFFG01000001">
    <property type="protein sequence ID" value="RMI47897.1"/>
    <property type="molecule type" value="Genomic_DNA"/>
</dbReference>
<dbReference type="InterPro" id="IPR007315">
    <property type="entry name" value="PIG-V/Gpi18"/>
</dbReference>
<protein>
    <recommendedName>
        <fullName evidence="14">DUF2029 domain-containing protein</fullName>
    </recommendedName>
</protein>
<feature type="compositionally biased region" description="Basic and acidic residues" evidence="10">
    <location>
        <begin position="192"/>
        <end position="201"/>
    </location>
</feature>
<keyword evidence="13" id="KW-1185">Reference proteome</keyword>
<dbReference type="GO" id="GO:0000009">
    <property type="term" value="F:alpha-1,6-mannosyltransferase activity"/>
    <property type="evidence" value="ECO:0007669"/>
    <property type="project" value="InterPro"/>
</dbReference>
<keyword evidence="3" id="KW-0337">GPI-anchor biosynthesis</keyword>
<feature type="transmembrane region" description="Helical" evidence="11">
    <location>
        <begin position="16"/>
        <end position="37"/>
    </location>
</feature>
<organism evidence="12 13">
    <name type="scientific">Actinomadura harenae</name>
    <dbReference type="NCBI Taxonomy" id="2483351"/>
    <lineage>
        <taxon>Bacteria</taxon>
        <taxon>Bacillati</taxon>
        <taxon>Actinomycetota</taxon>
        <taxon>Actinomycetes</taxon>
        <taxon>Streptosporangiales</taxon>
        <taxon>Thermomonosporaceae</taxon>
        <taxon>Actinomadura</taxon>
    </lineage>
</organism>
<evidence type="ECO:0000256" key="5">
    <source>
        <dbReference type="ARBA" id="ARBA00022679"/>
    </source>
</evidence>
<comment type="caution">
    <text evidence="12">The sequence shown here is derived from an EMBL/GenBank/DDBJ whole genome shotgun (WGS) entry which is preliminary data.</text>
</comment>
<dbReference type="Proteomes" id="UP000282674">
    <property type="component" value="Unassembled WGS sequence"/>
</dbReference>
<dbReference type="GO" id="GO:0016020">
    <property type="term" value="C:membrane"/>
    <property type="evidence" value="ECO:0007669"/>
    <property type="project" value="GOC"/>
</dbReference>
<feature type="transmembrane region" description="Helical" evidence="11">
    <location>
        <begin position="294"/>
        <end position="311"/>
    </location>
</feature>
<keyword evidence="5" id="KW-0808">Transferase</keyword>
<evidence type="ECO:0000256" key="10">
    <source>
        <dbReference type="SAM" id="MobiDB-lite"/>
    </source>
</evidence>
<dbReference type="UniPathway" id="UPA00196"/>
<evidence type="ECO:0000256" key="9">
    <source>
        <dbReference type="ARBA" id="ARBA00023136"/>
    </source>
</evidence>
<evidence type="ECO:0000256" key="3">
    <source>
        <dbReference type="ARBA" id="ARBA00022502"/>
    </source>
</evidence>
<gene>
    <name evidence="12" type="ORF">EBO15_01015</name>
</gene>
<evidence type="ECO:0000256" key="1">
    <source>
        <dbReference type="ARBA" id="ARBA00004477"/>
    </source>
</evidence>
<name>A0A3M2MEB5_9ACTN</name>
<evidence type="ECO:0000256" key="6">
    <source>
        <dbReference type="ARBA" id="ARBA00022692"/>
    </source>
</evidence>
<dbReference type="GO" id="GO:0031501">
    <property type="term" value="C:mannosyltransferase complex"/>
    <property type="evidence" value="ECO:0007669"/>
    <property type="project" value="TreeGrafter"/>
</dbReference>
<sequence>MRLPTGRLRPSDRRALALWLGSWVGVMFFVAVVPRVLPSIYDGKPYLDRWAQWDAVRFLNIATYGYGGVPGEKFDPGWPAFFPGYPLALKFVGLFTGGDHKFAGLLISFVAGGVAALALGRLAEDELRAAPRRTGMIRARLSGWTSRITADAEDSENGGGRTVRRGVHATDVAVSRTTVRRSAVSANGHAAADTEHEPTERELEDDAGTVGVGAVAAMLAGPAAVFLFAGYSESLFLAFALPAWLMARRGRWAWAALLATPASAVRITGLFLVLAMIVEYLVGRRGRREQGWAPLAWLVLPFTPLAAYMTYQWHRTGDWMAWQHAQEAGWHRQFTMPWDAFSLTWRSAFDTNYEFTLAFRIEIFAAAVGVLLSLYLLYRRRWPELAYVGLQLAALMTSSFYLSIGRATLLWWPLWLWFGMLALRHRWLFGAIMAAAVPFAVLQLLTFTSGGWAG</sequence>
<evidence type="ECO:0000256" key="11">
    <source>
        <dbReference type="SAM" id="Phobius"/>
    </source>
</evidence>
<feature type="transmembrane region" description="Helical" evidence="11">
    <location>
        <begin position="357"/>
        <end position="378"/>
    </location>
</feature>
<feature type="transmembrane region" description="Helical" evidence="11">
    <location>
        <begin position="252"/>
        <end position="282"/>
    </location>
</feature>
<dbReference type="AlphaFoldDB" id="A0A3M2MEB5"/>
<dbReference type="GO" id="GO:0004376">
    <property type="term" value="F:GPI mannosyltransferase activity"/>
    <property type="evidence" value="ECO:0007669"/>
    <property type="project" value="InterPro"/>
</dbReference>
<comment type="pathway">
    <text evidence="2">Glycolipid biosynthesis; glycosylphosphatidylinositol-anchor biosynthesis.</text>
</comment>
<dbReference type="GO" id="GO:0006506">
    <property type="term" value="P:GPI anchor biosynthetic process"/>
    <property type="evidence" value="ECO:0007669"/>
    <property type="project" value="UniProtKB-UniPathway"/>
</dbReference>
<evidence type="ECO:0000256" key="2">
    <source>
        <dbReference type="ARBA" id="ARBA00004687"/>
    </source>
</evidence>
<feature type="transmembrane region" description="Helical" evidence="11">
    <location>
        <begin position="427"/>
        <end position="447"/>
    </location>
</feature>
<keyword evidence="7" id="KW-0256">Endoplasmic reticulum</keyword>
<evidence type="ECO:0000256" key="7">
    <source>
        <dbReference type="ARBA" id="ARBA00022824"/>
    </source>
</evidence>
<comment type="subcellular location">
    <subcellularLocation>
        <location evidence="1">Endoplasmic reticulum membrane</location>
        <topology evidence="1">Multi-pass membrane protein</topology>
    </subcellularLocation>
</comment>
<accession>A0A3M2MEB5</accession>
<feature type="transmembrane region" description="Helical" evidence="11">
    <location>
        <begin position="102"/>
        <end position="123"/>
    </location>
</feature>
<dbReference type="PANTHER" id="PTHR12468:SF2">
    <property type="entry name" value="GPI MANNOSYLTRANSFERASE 2"/>
    <property type="match status" value="1"/>
</dbReference>
<dbReference type="PANTHER" id="PTHR12468">
    <property type="entry name" value="GPI MANNOSYLTRANSFERASE 2"/>
    <property type="match status" value="1"/>
</dbReference>
<reference evidence="12 13" key="1">
    <citation type="submission" date="2018-10" db="EMBL/GenBank/DDBJ databases">
        <title>Isolation from soil.</title>
        <authorList>
            <person name="Hu J."/>
        </authorList>
    </citation>
    <scope>NUCLEOTIDE SEQUENCE [LARGE SCALE GENOMIC DNA]</scope>
    <source>
        <strain evidence="12 13">NEAU-Ht49</strain>
    </source>
</reference>
<evidence type="ECO:0000313" key="13">
    <source>
        <dbReference type="Proteomes" id="UP000282674"/>
    </source>
</evidence>
<keyword evidence="6 11" id="KW-0812">Transmembrane</keyword>
<feature type="transmembrane region" description="Helical" evidence="11">
    <location>
        <begin position="385"/>
        <end position="407"/>
    </location>
</feature>
<feature type="region of interest" description="Disordered" evidence="10">
    <location>
        <begin position="185"/>
        <end position="205"/>
    </location>
</feature>
<proteinExistence type="predicted"/>
<evidence type="ECO:0000256" key="4">
    <source>
        <dbReference type="ARBA" id="ARBA00022676"/>
    </source>
</evidence>
<evidence type="ECO:0000256" key="8">
    <source>
        <dbReference type="ARBA" id="ARBA00022989"/>
    </source>
</evidence>
<keyword evidence="8 11" id="KW-1133">Transmembrane helix</keyword>